<keyword evidence="3" id="KW-0812">Transmembrane</keyword>
<dbReference type="EMBL" id="JAJSOW010000102">
    <property type="protein sequence ID" value="KAI9176618.1"/>
    <property type="molecule type" value="Genomic_DNA"/>
</dbReference>
<dbReference type="AlphaFoldDB" id="A0AAD5ISR6"/>
<feature type="transmembrane region" description="Helical" evidence="3">
    <location>
        <begin position="229"/>
        <end position="251"/>
    </location>
</feature>
<reference evidence="4" key="2">
    <citation type="submission" date="2023-02" db="EMBL/GenBank/DDBJ databases">
        <authorList>
            <person name="Swenson N.G."/>
            <person name="Wegrzyn J.L."/>
            <person name="Mcevoy S.L."/>
        </authorList>
    </citation>
    <scope>NUCLEOTIDE SEQUENCE</scope>
    <source>
        <strain evidence="4">91603</strain>
        <tissue evidence="4">Leaf</tissue>
    </source>
</reference>
<organism evidence="4 5">
    <name type="scientific">Acer negundo</name>
    <name type="common">Box elder</name>
    <dbReference type="NCBI Taxonomy" id="4023"/>
    <lineage>
        <taxon>Eukaryota</taxon>
        <taxon>Viridiplantae</taxon>
        <taxon>Streptophyta</taxon>
        <taxon>Embryophyta</taxon>
        <taxon>Tracheophyta</taxon>
        <taxon>Spermatophyta</taxon>
        <taxon>Magnoliopsida</taxon>
        <taxon>eudicotyledons</taxon>
        <taxon>Gunneridae</taxon>
        <taxon>Pentapetalae</taxon>
        <taxon>rosids</taxon>
        <taxon>malvids</taxon>
        <taxon>Sapindales</taxon>
        <taxon>Sapindaceae</taxon>
        <taxon>Hippocastanoideae</taxon>
        <taxon>Acereae</taxon>
        <taxon>Acer</taxon>
    </lineage>
</organism>
<keyword evidence="5" id="KW-1185">Reference proteome</keyword>
<reference evidence="4" key="1">
    <citation type="journal article" date="2022" name="Plant J.">
        <title>Strategies of tolerance reflected in two North American maple genomes.</title>
        <authorList>
            <person name="McEvoy S.L."/>
            <person name="Sezen U.U."/>
            <person name="Trouern-Trend A."/>
            <person name="McMahon S.M."/>
            <person name="Schaberg P.G."/>
            <person name="Yang J."/>
            <person name="Wegrzyn J.L."/>
            <person name="Swenson N.G."/>
        </authorList>
    </citation>
    <scope>NUCLEOTIDE SEQUENCE</scope>
    <source>
        <strain evidence="4">91603</strain>
    </source>
</reference>
<accession>A0AAD5ISR6</accession>
<keyword evidence="1" id="KW-0175">Coiled coil</keyword>
<keyword evidence="3" id="KW-0472">Membrane</keyword>
<feature type="region of interest" description="Disordered" evidence="2">
    <location>
        <begin position="1"/>
        <end position="29"/>
    </location>
</feature>
<dbReference type="Proteomes" id="UP001064489">
    <property type="component" value="Chromosome 5"/>
</dbReference>
<feature type="coiled-coil region" evidence="1">
    <location>
        <begin position="77"/>
        <end position="200"/>
    </location>
</feature>
<comment type="caution">
    <text evidence="4">The sequence shown here is derived from an EMBL/GenBank/DDBJ whole genome shotgun (WGS) entry which is preliminary data.</text>
</comment>
<evidence type="ECO:0000313" key="5">
    <source>
        <dbReference type="Proteomes" id="UP001064489"/>
    </source>
</evidence>
<evidence type="ECO:0000256" key="2">
    <source>
        <dbReference type="SAM" id="MobiDB-lite"/>
    </source>
</evidence>
<evidence type="ECO:0000256" key="3">
    <source>
        <dbReference type="SAM" id="Phobius"/>
    </source>
</evidence>
<protein>
    <submittedName>
        <fullName evidence="4">Uncharacterized protein</fullName>
    </submittedName>
</protein>
<evidence type="ECO:0000313" key="4">
    <source>
        <dbReference type="EMBL" id="KAI9176618.1"/>
    </source>
</evidence>
<keyword evidence="3" id="KW-1133">Transmembrane helix</keyword>
<proteinExistence type="predicted"/>
<sequence length="259" mass="29807">MDYQGPSNETHGRPDQLLESVYPKQGRTRSRVHALVQEYENGAEIKDEPPKNQERSTKLEEKLFLLQEKFVETSQGKEELEIKLQLMMKELEDKKALGKVKLEELEKQNKKLTLEVNLLKEENGTFRRKVGEVSNKNKELEIQVGRLEVERNSTSKEFEDLAKLCEEFEEEYARKTRKLLMEVDQKVKALEETKEALGRKDETLKVAKVKECDNIVNLDKVEKEVLGRWGILISVVLAAGYLANVMAGYHVDLSSGMPD</sequence>
<gene>
    <name evidence="4" type="ORF">LWI28_005111</name>
</gene>
<evidence type="ECO:0000256" key="1">
    <source>
        <dbReference type="SAM" id="Coils"/>
    </source>
</evidence>
<name>A0AAD5ISR6_ACENE</name>